<dbReference type="GO" id="GO:0051301">
    <property type="term" value="P:cell division"/>
    <property type="evidence" value="ECO:0007669"/>
    <property type="project" value="UniProtKB-UniRule"/>
</dbReference>
<evidence type="ECO:0000313" key="9">
    <source>
        <dbReference type="Proteomes" id="UP000199376"/>
    </source>
</evidence>
<evidence type="ECO:0000259" key="5">
    <source>
        <dbReference type="Pfam" id="PF02650"/>
    </source>
</evidence>
<sequence>MSFAAEVKKELTGRIVSNDAAKPELAALLQMNGVTTLGFEQEVRVQTDNPAIARRIYTLIRQSYPKAEVDVAVKQQFALSEHKVLTVILHTEVQEILDDLGVDPFGIDQSVPAWLLNTEDKRAAFLRGAFLAAGSVNSPEKSNYHLEISTGQEGLAEQLLDLINDFLMPVKMIARSKHYVLYIKRSDKIVEFLKLIGATETMLRFEDIRLAKDMRNSANRMMNADMANLQKVANAANAQVQVILTIQSEIGDLDELPAKLADFARVRLEHPDASLTEVGDYLEISKSGANHRMRKLKELAKQIEDGTFDADKL</sequence>
<dbReference type="InterPro" id="IPR039518">
    <property type="entry name" value="WhiA_LAGLIDADG_dom"/>
</dbReference>
<keyword evidence="1 4" id="KW-0132">Cell division</keyword>
<keyword evidence="3 4" id="KW-0131">Cell cycle</keyword>
<dbReference type="InterPro" id="IPR027434">
    <property type="entry name" value="Homing_endonucl"/>
</dbReference>
<dbReference type="Proteomes" id="UP000199376">
    <property type="component" value="Unassembled WGS sequence"/>
</dbReference>
<dbReference type="PANTHER" id="PTHR37307">
    <property type="entry name" value="CELL DIVISION PROTEIN WHIA-RELATED"/>
    <property type="match status" value="1"/>
</dbReference>
<protein>
    <recommendedName>
        <fullName evidence="4">Probable cell division protein WhiA</fullName>
    </recommendedName>
</protein>
<name>A0A1I1FU20_9LACO</name>
<evidence type="ECO:0000259" key="6">
    <source>
        <dbReference type="Pfam" id="PF10298"/>
    </source>
</evidence>
<gene>
    <name evidence="4" type="primary">whiA</name>
    <name evidence="8" type="ORF">SAMN05660453_0818</name>
</gene>
<keyword evidence="2 4" id="KW-0238">DNA-binding</keyword>
<evidence type="ECO:0000256" key="3">
    <source>
        <dbReference type="ARBA" id="ARBA00023306"/>
    </source>
</evidence>
<dbReference type="Gene3D" id="3.10.28.10">
    <property type="entry name" value="Homing endonucleases"/>
    <property type="match status" value="1"/>
</dbReference>
<dbReference type="EMBL" id="FOLI01000003">
    <property type="protein sequence ID" value="SFC00563.1"/>
    <property type="molecule type" value="Genomic_DNA"/>
</dbReference>
<dbReference type="Pfam" id="PF10298">
    <property type="entry name" value="WhiA_N"/>
    <property type="match status" value="1"/>
</dbReference>
<dbReference type="NCBIfam" id="TIGR00647">
    <property type="entry name" value="DNA_bind_WhiA"/>
    <property type="match status" value="1"/>
</dbReference>
<feature type="domain" description="WhiA LAGLIDADG-like" evidence="7">
    <location>
        <begin position="123"/>
        <end position="215"/>
    </location>
</feature>
<dbReference type="Pfam" id="PF14527">
    <property type="entry name" value="LAGLIDADG_WhiA"/>
    <property type="match status" value="1"/>
</dbReference>
<dbReference type="AlphaFoldDB" id="A0A1I1FU20"/>
<organism evidence="8 9">
    <name type="scientific">Fructobacillus durionis</name>
    <dbReference type="NCBI Taxonomy" id="283737"/>
    <lineage>
        <taxon>Bacteria</taxon>
        <taxon>Bacillati</taxon>
        <taxon>Bacillota</taxon>
        <taxon>Bacilli</taxon>
        <taxon>Lactobacillales</taxon>
        <taxon>Lactobacillaceae</taxon>
        <taxon>Fructobacillus</taxon>
    </lineage>
</organism>
<comment type="similarity">
    <text evidence="4">Belongs to the WhiA family.</text>
</comment>
<dbReference type="GO" id="GO:0003677">
    <property type="term" value="F:DNA binding"/>
    <property type="evidence" value="ECO:0007669"/>
    <property type="project" value="UniProtKB-UniRule"/>
</dbReference>
<dbReference type="PANTHER" id="PTHR37307:SF1">
    <property type="entry name" value="CELL DIVISION PROTEIN WHIA-RELATED"/>
    <property type="match status" value="1"/>
</dbReference>
<keyword evidence="9" id="KW-1185">Reference proteome</keyword>
<dbReference type="Pfam" id="PF02650">
    <property type="entry name" value="HTH_WhiA"/>
    <property type="match status" value="1"/>
</dbReference>
<dbReference type="GO" id="GO:0043937">
    <property type="term" value="P:regulation of sporulation"/>
    <property type="evidence" value="ECO:0007669"/>
    <property type="project" value="InterPro"/>
</dbReference>
<evidence type="ECO:0000256" key="1">
    <source>
        <dbReference type="ARBA" id="ARBA00022618"/>
    </source>
</evidence>
<dbReference type="HAMAP" id="MF_01420">
    <property type="entry name" value="HTH_type_WhiA"/>
    <property type="match status" value="1"/>
</dbReference>
<evidence type="ECO:0000259" key="7">
    <source>
        <dbReference type="Pfam" id="PF14527"/>
    </source>
</evidence>
<dbReference type="OrthoDB" id="401278at2"/>
<evidence type="ECO:0000256" key="2">
    <source>
        <dbReference type="ARBA" id="ARBA00023125"/>
    </source>
</evidence>
<evidence type="ECO:0000256" key="4">
    <source>
        <dbReference type="HAMAP-Rule" id="MF_01420"/>
    </source>
</evidence>
<dbReference type="SUPFAM" id="SSF55608">
    <property type="entry name" value="Homing endonucleases"/>
    <property type="match status" value="1"/>
</dbReference>
<comment type="function">
    <text evidence="4">Involved in cell division and chromosome segregation.</text>
</comment>
<accession>A0A1I1FU20</accession>
<feature type="domain" description="Sporulation regulator WhiA C-terminal" evidence="5">
    <location>
        <begin position="218"/>
        <end position="300"/>
    </location>
</feature>
<dbReference type="InterPro" id="IPR023054">
    <property type="entry name" value="Sporulation_regulator_WhiA_C"/>
</dbReference>
<dbReference type="InterPro" id="IPR018478">
    <property type="entry name" value="Sporu_reg_WhiA_N_dom"/>
</dbReference>
<dbReference type="RefSeq" id="WP_091502326.1">
    <property type="nucleotide sequence ID" value="NZ_FOLI01000003.1"/>
</dbReference>
<dbReference type="InterPro" id="IPR003802">
    <property type="entry name" value="Sporulation_regulator_WhiA"/>
</dbReference>
<dbReference type="STRING" id="283737.SAMN05660453_0818"/>
<proteinExistence type="inferred from homology"/>
<reference evidence="8 9" key="1">
    <citation type="submission" date="2016-10" db="EMBL/GenBank/DDBJ databases">
        <authorList>
            <person name="de Groot N.N."/>
        </authorList>
    </citation>
    <scope>NUCLEOTIDE SEQUENCE [LARGE SCALE GENOMIC DNA]</scope>
    <source>
        <strain evidence="8 9">DSM 19113</strain>
    </source>
</reference>
<evidence type="ECO:0000313" key="8">
    <source>
        <dbReference type="EMBL" id="SFC00563.1"/>
    </source>
</evidence>
<feature type="domain" description="Sporulation transcription regulator WhiA N-terminal" evidence="6">
    <location>
        <begin position="20"/>
        <end position="102"/>
    </location>
</feature>